<gene>
    <name evidence="1" type="ORF">LTR97_007871</name>
</gene>
<dbReference type="AlphaFoldDB" id="A0AAN7VZL0"/>
<dbReference type="EMBL" id="JAVRQU010000012">
    <property type="protein sequence ID" value="KAK5696568.1"/>
    <property type="molecule type" value="Genomic_DNA"/>
</dbReference>
<name>A0AAN7VZL0_9PEZI</name>
<comment type="caution">
    <text evidence="1">The sequence shown here is derived from an EMBL/GenBank/DDBJ whole genome shotgun (WGS) entry which is preliminary data.</text>
</comment>
<evidence type="ECO:0000313" key="2">
    <source>
        <dbReference type="Proteomes" id="UP001310594"/>
    </source>
</evidence>
<evidence type="ECO:0000313" key="1">
    <source>
        <dbReference type="EMBL" id="KAK5696568.1"/>
    </source>
</evidence>
<protein>
    <submittedName>
        <fullName evidence="1">Uncharacterized protein</fullName>
    </submittedName>
</protein>
<dbReference type="Proteomes" id="UP001310594">
    <property type="component" value="Unassembled WGS sequence"/>
</dbReference>
<proteinExistence type="predicted"/>
<reference evidence="1" key="1">
    <citation type="submission" date="2023-08" db="EMBL/GenBank/DDBJ databases">
        <title>Black Yeasts Isolated from many extreme environments.</title>
        <authorList>
            <person name="Coleine C."/>
            <person name="Stajich J.E."/>
            <person name="Selbmann L."/>
        </authorList>
    </citation>
    <scope>NUCLEOTIDE SEQUENCE</scope>
    <source>
        <strain evidence="1">CCFEE 5810</strain>
    </source>
</reference>
<organism evidence="1 2">
    <name type="scientific">Elasticomyces elasticus</name>
    <dbReference type="NCBI Taxonomy" id="574655"/>
    <lineage>
        <taxon>Eukaryota</taxon>
        <taxon>Fungi</taxon>
        <taxon>Dikarya</taxon>
        <taxon>Ascomycota</taxon>
        <taxon>Pezizomycotina</taxon>
        <taxon>Dothideomycetes</taxon>
        <taxon>Dothideomycetidae</taxon>
        <taxon>Mycosphaerellales</taxon>
        <taxon>Teratosphaeriaceae</taxon>
        <taxon>Elasticomyces</taxon>
    </lineage>
</organism>
<sequence>MPVKSPAVAAGMVSLIFIRESEEIDGIVLAEEWGAFATASEALEGTVLVRASILLASQKVLKEQLLLEQIGRLNRGREKLIDALAEQQGLHIKPQRDVFQQCVSAADQRDQVLGARQVWQWRYWVSLLML</sequence>
<accession>A0AAN7VZL0</accession>